<gene>
    <name evidence="1" type="ORF">D779_2868</name>
</gene>
<proteinExistence type="predicted"/>
<keyword evidence="2" id="KW-1185">Reference proteome</keyword>
<dbReference type="STRING" id="1249627.D779_2868"/>
<name>W9VDS5_9GAMM</name>
<dbReference type="Proteomes" id="UP000019460">
    <property type="component" value="Unassembled WGS sequence"/>
</dbReference>
<accession>W9VDS5</accession>
<evidence type="ECO:0000313" key="1">
    <source>
        <dbReference type="EMBL" id="EXJ14197.1"/>
    </source>
</evidence>
<reference evidence="1 2" key="1">
    <citation type="submission" date="2012-11" db="EMBL/GenBank/DDBJ databases">
        <title>Genome assembly of Thiorhodococcus sp. AK35.</title>
        <authorList>
            <person name="Nupur N."/>
            <person name="Khatri I."/>
            <person name="Subramanian S."/>
            <person name="Pinnaka A."/>
        </authorList>
    </citation>
    <scope>NUCLEOTIDE SEQUENCE [LARGE SCALE GENOMIC DNA]</scope>
    <source>
        <strain evidence="1 2">AK35</strain>
    </source>
</reference>
<evidence type="ECO:0000313" key="2">
    <source>
        <dbReference type="Proteomes" id="UP000019460"/>
    </source>
</evidence>
<protein>
    <submittedName>
        <fullName evidence="1">Uncharacterized protein</fullName>
    </submittedName>
</protein>
<sequence length="40" mass="4831">MGDCHVILPRRMNLEKRLAFSFQPPAFERHNCWWLEASGW</sequence>
<dbReference type="EMBL" id="AONC01000045">
    <property type="protein sequence ID" value="EXJ14197.1"/>
    <property type="molecule type" value="Genomic_DNA"/>
</dbReference>
<dbReference type="AlphaFoldDB" id="W9VDS5"/>
<comment type="caution">
    <text evidence="1">The sequence shown here is derived from an EMBL/GenBank/DDBJ whole genome shotgun (WGS) entry which is preliminary data.</text>
</comment>
<organism evidence="1 2">
    <name type="scientific">Imhoffiella purpurea</name>
    <dbReference type="NCBI Taxonomy" id="1249627"/>
    <lineage>
        <taxon>Bacteria</taxon>
        <taxon>Pseudomonadati</taxon>
        <taxon>Pseudomonadota</taxon>
        <taxon>Gammaproteobacteria</taxon>
        <taxon>Chromatiales</taxon>
        <taxon>Chromatiaceae</taxon>
        <taxon>Imhoffiella</taxon>
    </lineage>
</organism>